<accession>A0A7J5YJ05</accession>
<dbReference type="OrthoDB" id="6512834at2759"/>
<name>A0A7J5YJ05_DISMA</name>
<keyword evidence="2" id="KW-1185">Reference proteome</keyword>
<dbReference type="AlphaFoldDB" id="A0A7J5YJ05"/>
<evidence type="ECO:0000313" key="1">
    <source>
        <dbReference type="EMBL" id="KAF3849474.1"/>
    </source>
</evidence>
<dbReference type="EMBL" id="JAAKFY010000011">
    <property type="protein sequence ID" value="KAF3849474.1"/>
    <property type="molecule type" value="Genomic_DNA"/>
</dbReference>
<dbReference type="Proteomes" id="UP000518266">
    <property type="component" value="Unassembled WGS sequence"/>
</dbReference>
<sequence length="108" mass="12023">MNAGLKPCHGLSQASIIGRGGWRLDGCFVLLHLVYCEFNRVVGKNLKDNFLDALDRFSPSLMDLFRKKKGVTGQFLMRLIRRCTIKTPLGIFCVGENPQLNPSSVAIV</sequence>
<evidence type="ECO:0000313" key="2">
    <source>
        <dbReference type="Proteomes" id="UP000518266"/>
    </source>
</evidence>
<comment type="caution">
    <text evidence="1">The sequence shown here is derived from an EMBL/GenBank/DDBJ whole genome shotgun (WGS) entry which is preliminary data.</text>
</comment>
<protein>
    <submittedName>
        <fullName evidence="1">Uncharacterized protein</fullName>
    </submittedName>
</protein>
<organism evidence="1 2">
    <name type="scientific">Dissostichus mawsoni</name>
    <name type="common">Antarctic cod</name>
    <dbReference type="NCBI Taxonomy" id="36200"/>
    <lineage>
        <taxon>Eukaryota</taxon>
        <taxon>Metazoa</taxon>
        <taxon>Chordata</taxon>
        <taxon>Craniata</taxon>
        <taxon>Vertebrata</taxon>
        <taxon>Euteleostomi</taxon>
        <taxon>Actinopterygii</taxon>
        <taxon>Neopterygii</taxon>
        <taxon>Teleostei</taxon>
        <taxon>Neoteleostei</taxon>
        <taxon>Acanthomorphata</taxon>
        <taxon>Eupercaria</taxon>
        <taxon>Perciformes</taxon>
        <taxon>Notothenioidei</taxon>
        <taxon>Nototheniidae</taxon>
        <taxon>Dissostichus</taxon>
    </lineage>
</organism>
<proteinExistence type="predicted"/>
<reference evidence="1 2" key="1">
    <citation type="submission" date="2020-03" db="EMBL/GenBank/DDBJ databases">
        <title>Dissostichus mawsoni Genome sequencing and assembly.</title>
        <authorList>
            <person name="Park H."/>
        </authorList>
    </citation>
    <scope>NUCLEOTIDE SEQUENCE [LARGE SCALE GENOMIC DNA]</scope>
    <source>
        <strain evidence="1">DM0001</strain>
        <tissue evidence="1">Muscle</tissue>
    </source>
</reference>
<gene>
    <name evidence="1" type="ORF">F7725_019193</name>
</gene>